<keyword evidence="3" id="KW-1185">Reference proteome</keyword>
<sequence length="74" mass="8111">MSSSSPAGRPRRTFLELLATFELKAFANMITGYQCAVSLARLEAQARRGRAAACPVNTRTPTDGQPTHSPNYWL</sequence>
<comment type="caution">
    <text evidence="2">The sequence shown here is derived from an EMBL/GenBank/DDBJ whole genome shotgun (WGS) entry which is preliminary data.</text>
</comment>
<accession>A0A4C1VF94</accession>
<name>A0A4C1VF94_EUMVA</name>
<dbReference type="Proteomes" id="UP000299102">
    <property type="component" value="Unassembled WGS sequence"/>
</dbReference>
<gene>
    <name evidence="2" type="ORF">EVAR_35723_1</name>
</gene>
<dbReference type="EMBL" id="BGZK01000331">
    <property type="protein sequence ID" value="GBP37289.1"/>
    <property type="molecule type" value="Genomic_DNA"/>
</dbReference>
<feature type="compositionally biased region" description="Polar residues" evidence="1">
    <location>
        <begin position="57"/>
        <end position="74"/>
    </location>
</feature>
<feature type="region of interest" description="Disordered" evidence="1">
    <location>
        <begin position="50"/>
        <end position="74"/>
    </location>
</feature>
<protein>
    <submittedName>
        <fullName evidence="2">Uncharacterized protein</fullName>
    </submittedName>
</protein>
<evidence type="ECO:0000313" key="3">
    <source>
        <dbReference type="Proteomes" id="UP000299102"/>
    </source>
</evidence>
<evidence type="ECO:0000256" key="1">
    <source>
        <dbReference type="SAM" id="MobiDB-lite"/>
    </source>
</evidence>
<organism evidence="2 3">
    <name type="scientific">Eumeta variegata</name>
    <name type="common">Bagworm moth</name>
    <name type="synonym">Eumeta japonica</name>
    <dbReference type="NCBI Taxonomy" id="151549"/>
    <lineage>
        <taxon>Eukaryota</taxon>
        <taxon>Metazoa</taxon>
        <taxon>Ecdysozoa</taxon>
        <taxon>Arthropoda</taxon>
        <taxon>Hexapoda</taxon>
        <taxon>Insecta</taxon>
        <taxon>Pterygota</taxon>
        <taxon>Neoptera</taxon>
        <taxon>Endopterygota</taxon>
        <taxon>Lepidoptera</taxon>
        <taxon>Glossata</taxon>
        <taxon>Ditrysia</taxon>
        <taxon>Tineoidea</taxon>
        <taxon>Psychidae</taxon>
        <taxon>Oiketicinae</taxon>
        <taxon>Eumeta</taxon>
    </lineage>
</organism>
<dbReference type="AlphaFoldDB" id="A0A4C1VF94"/>
<evidence type="ECO:0000313" key="2">
    <source>
        <dbReference type="EMBL" id="GBP37289.1"/>
    </source>
</evidence>
<reference evidence="2 3" key="1">
    <citation type="journal article" date="2019" name="Commun. Biol.">
        <title>The bagworm genome reveals a unique fibroin gene that provides high tensile strength.</title>
        <authorList>
            <person name="Kono N."/>
            <person name="Nakamura H."/>
            <person name="Ohtoshi R."/>
            <person name="Tomita M."/>
            <person name="Numata K."/>
            <person name="Arakawa K."/>
        </authorList>
    </citation>
    <scope>NUCLEOTIDE SEQUENCE [LARGE SCALE GENOMIC DNA]</scope>
</reference>
<proteinExistence type="predicted"/>